<keyword evidence="6" id="KW-0010">Activator</keyword>
<accession>A0A2G5SVX9</accession>
<feature type="compositionally biased region" description="Low complexity" evidence="10">
    <location>
        <begin position="268"/>
        <end position="289"/>
    </location>
</feature>
<dbReference type="SMART" id="SM01366">
    <property type="entry name" value="c-clamp"/>
    <property type="match status" value="1"/>
</dbReference>
<dbReference type="GO" id="GO:1990907">
    <property type="term" value="C:beta-catenin-TCF complex"/>
    <property type="evidence" value="ECO:0007669"/>
    <property type="project" value="TreeGrafter"/>
</dbReference>
<evidence type="ECO:0000256" key="2">
    <source>
        <dbReference type="ARBA" id="ARBA00006569"/>
    </source>
</evidence>
<feature type="compositionally biased region" description="Polar residues" evidence="10">
    <location>
        <begin position="1"/>
        <end position="19"/>
    </location>
</feature>
<evidence type="ECO:0000313" key="12">
    <source>
        <dbReference type="EMBL" id="PIC18986.1"/>
    </source>
</evidence>
<dbReference type="GO" id="GO:0000785">
    <property type="term" value="C:chromatin"/>
    <property type="evidence" value="ECO:0007669"/>
    <property type="project" value="TreeGrafter"/>
</dbReference>
<proteinExistence type="inferred from homology"/>
<evidence type="ECO:0000256" key="7">
    <source>
        <dbReference type="ARBA" id="ARBA00023163"/>
    </source>
</evidence>
<dbReference type="SMART" id="SM00398">
    <property type="entry name" value="HMG"/>
    <property type="match status" value="1"/>
</dbReference>
<dbReference type="InterPro" id="IPR009071">
    <property type="entry name" value="HMG_box_dom"/>
</dbReference>
<evidence type="ECO:0000256" key="4">
    <source>
        <dbReference type="ARBA" id="ARBA00023015"/>
    </source>
</evidence>
<keyword evidence="8 9" id="KW-0539">Nucleus</keyword>
<evidence type="ECO:0000256" key="9">
    <source>
        <dbReference type="PROSITE-ProRule" id="PRU00267"/>
    </source>
</evidence>
<dbReference type="STRING" id="1611254.A0A2G5SVX9"/>
<dbReference type="InterPro" id="IPR036910">
    <property type="entry name" value="HMG_box_dom_sf"/>
</dbReference>
<dbReference type="OrthoDB" id="2307332at2759"/>
<feature type="DNA-binding region" description="HMG box" evidence="9">
    <location>
        <begin position="133"/>
        <end position="203"/>
    </location>
</feature>
<dbReference type="GO" id="GO:0060070">
    <property type="term" value="P:canonical Wnt signaling pathway"/>
    <property type="evidence" value="ECO:0007669"/>
    <property type="project" value="TreeGrafter"/>
</dbReference>
<feature type="region of interest" description="Disordered" evidence="10">
    <location>
        <begin position="1"/>
        <end position="26"/>
    </location>
</feature>
<evidence type="ECO:0000256" key="6">
    <source>
        <dbReference type="ARBA" id="ARBA00023159"/>
    </source>
</evidence>
<feature type="compositionally biased region" description="Polar residues" evidence="10">
    <location>
        <begin position="290"/>
        <end position="305"/>
    </location>
</feature>
<gene>
    <name evidence="12" type="primary">Cnig_chr_X.g24686</name>
    <name evidence="12" type="ORF">B9Z55_024686</name>
</gene>
<keyword evidence="5 9" id="KW-0238">DNA-binding</keyword>
<dbReference type="Proteomes" id="UP000230233">
    <property type="component" value="Chromosome X"/>
</dbReference>
<evidence type="ECO:0000256" key="3">
    <source>
        <dbReference type="ARBA" id="ARBA00022687"/>
    </source>
</evidence>
<evidence type="ECO:0000313" key="13">
    <source>
        <dbReference type="Proteomes" id="UP000230233"/>
    </source>
</evidence>
<dbReference type="PROSITE" id="PS50118">
    <property type="entry name" value="HMG_BOX_2"/>
    <property type="match status" value="1"/>
</dbReference>
<comment type="caution">
    <text evidence="12">The sequence shown here is derived from an EMBL/GenBank/DDBJ whole genome shotgun (WGS) entry which is preliminary data.</text>
</comment>
<evidence type="ECO:0000259" key="11">
    <source>
        <dbReference type="PROSITE" id="PS50118"/>
    </source>
</evidence>
<evidence type="ECO:0000256" key="8">
    <source>
        <dbReference type="ARBA" id="ARBA00023242"/>
    </source>
</evidence>
<dbReference type="Pfam" id="PF00505">
    <property type="entry name" value="HMG_box"/>
    <property type="match status" value="1"/>
</dbReference>
<feature type="domain" description="HMG box" evidence="11">
    <location>
        <begin position="133"/>
        <end position="203"/>
    </location>
</feature>
<feature type="region of interest" description="Disordered" evidence="10">
    <location>
        <begin position="196"/>
        <end position="218"/>
    </location>
</feature>
<comment type="subcellular location">
    <subcellularLocation>
        <location evidence="1">Nucleus</location>
    </subcellularLocation>
</comment>
<keyword evidence="7" id="KW-0804">Transcription</keyword>
<protein>
    <recommendedName>
        <fullName evidence="11">HMG box domain-containing protein</fullName>
    </recommendedName>
</protein>
<evidence type="ECO:0000256" key="1">
    <source>
        <dbReference type="ARBA" id="ARBA00004123"/>
    </source>
</evidence>
<keyword evidence="3" id="KW-0879">Wnt signaling pathway</keyword>
<keyword evidence="13" id="KW-1185">Reference proteome</keyword>
<sequence>MDSKQSPTTNRVGFPQTSSPHPQILPPLPLNLLPGMLPITQYNQFYNFSRMAPMITPPFLPVPAIFNMQTNLMAMQAMTSQLNATSQSGFPTNIPMVPFPEAMKTMSSFQIDTILSTGQQDPANQNHKKENRIKKPLNAFMLYLKDNRKTISGENGYSEMTSFEINKELGRRWRELSNEEKQKYFEMAKIEKEQHKEKYPEWSAKDNINPNKPKKYNPAQKVGKMCRAQLGEENKSKWCQYCLRRQKCIVSRILSEISQTHNEKTAGETSNDSTENSSSSKTTPSDSSPNQVSITLQSQSGSLTNSEKEGGPEID</sequence>
<dbReference type="PANTHER" id="PTHR10373:SF38">
    <property type="entry name" value="PROTEIN PANGOLIN, ISOFORM J"/>
    <property type="match status" value="1"/>
</dbReference>
<reference evidence="13" key="1">
    <citation type="submission" date="2017-10" db="EMBL/GenBank/DDBJ databases">
        <title>Rapid genome shrinkage in a self-fertile nematode reveals novel sperm competition proteins.</title>
        <authorList>
            <person name="Yin D."/>
            <person name="Schwarz E.M."/>
            <person name="Thomas C.G."/>
            <person name="Felde R.L."/>
            <person name="Korf I.F."/>
            <person name="Cutter A.D."/>
            <person name="Schartner C.M."/>
            <person name="Ralston E.J."/>
            <person name="Meyer B.J."/>
            <person name="Haag E.S."/>
        </authorList>
    </citation>
    <scope>NUCLEOTIDE SEQUENCE [LARGE SCALE GENOMIC DNA]</scope>
    <source>
        <strain evidence="13">JU1422</strain>
    </source>
</reference>
<name>A0A2G5SVX9_9PELO</name>
<dbReference type="InterPro" id="IPR024940">
    <property type="entry name" value="TCF/LEF"/>
</dbReference>
<evidence type="ECO:0000256" key="5">
    <source>
        <dbReference type="ARBA" id="ARBA00023125"/>
    </source>
</evidence>
<evidence type="ECO:0000256" key="10">
    <source>
        <dbReference type="SAM" id="MobiDB-lite"/>
    </source>
</evidence>
<dbReference type="AlphaFoldDB" id="A0A2G5SVX9"/>
<dbReference type="GO" id="GO:0000981">
    <property type="term" value="F:DNA-binding transcription factor activity, RNA polymerase II-specific"/>
    <property type="evidence" value="ECO:0007669"/>
    <property type="project" value="TreeGrafter"/>
</dbReference>
<comment type="similarity">
    <text evidence="2">Belongs to the TCF/LEF family.</text>
</comment>
<feature type="compositionally biased region" description="Basic and acidic residues" evidence="10">
    <location>
        <begin position="306"/>
        <end position="315"/>
    </location>
</feature>
<feature type="region of interest" description="Disordered" evidence="10">
    <location>
        <begin position="260"/>
        <end position="315"/>
    </location>
</feature>
<dbReference type="PANTHER" id="PTHR10373">
    <property type="entry name" value="TRANSCRIPTION FACTOR 7 FAMILY MEMBER"/>
    <property type="match status" value="1"/>
</dbReference>
<dbReference type="SUPFAM" id="SSF47095">
    <property type="entry name" value="HMG-box"/>
    <property type="match status" value="1"/>
</dbReference>
<organism evidence="12 13">
    <name type="scientific">Caenorhabditis nigoni</name>
    <dbReference type="NCBI Taxonomy" id="1611254"/>
    <lineage>
        <taxon>Eukaryota</taxon>
        <taxon>Metazoa</taxon>
        <taxon>Ecdysozoa</taxon>
        <taxon>Nematoda</taxon>
        <taxon>Chromadorea</taxon>
        <taxon>Rhabditida</taxon>
        <taxon>Rhabditina</taxon>
        <taxon>Rhabditomorpha</taxon>
        <taxon>Rhabditoidea</taxon>
        <taxon>Rhabditidae</taxon>
        <taxon>Peloderinae</taxon>
        <taxon>Caenorhabditis</taxon>
    </lineage>
</organism>
<dbReference type="GO" id="GO:0000978">
    <property type="term" value="F:RNA polymerase II cis-regulatory region sequence-specific DNA binding"/>
    <property type="evidence" value="ECO:0007669"/>
    <property type="project" value="TreeGrafter"/>
</dbReference>
<dbReference type="Gene3D" id="1.10.30.10">
    <property type="entry name" value="High mobility group box domain"/>
    <property type="match status" value="1"/>
</dbReference>
<dbReference type="EMBL" id="PDUG01000006">
    <property type="protein sequence ID" value="PIC18986.1"/>
    <property type="molecule type" value="Genomic_DNA"/>
</dbReference>
<keyword evidence="4" id="KW-0805">Transcription regulation</keyword>